<evidence type="ECO:0000256" key="1">
    <source>
        <dbReference type="ARBA" id="ARBA00004651"/>
    </source>
</evidence>
<evidence type="ECO:0000256" key="8">
    <source>
        <dbReference type="ARBA" id="ARBA00023136"/>
    </source>
</evidence>
<keyword evidence="9" id="KW-0997">Cell inner membrane</keyword>
<comment type="subcellular location">
    <subcellularLocation>
        <location evidence="9">Cell inner membrane</location>
        <topology evidence="9">Multi-pass membrane protein</topology>
    </subcellularLocation>
    <subcellularLocation>
        <location evidence="1">Cell membrane</location>
        <topology evidence="1">Multi-pass membrane protein</topology>
    </subcellularLocation>
</comment>
<comment type="similarity">
    <text evidence="2 9">Belongs to the alanine or glycine:cation symporter (AGCS) (TC 2.A.25) family.</text>
</comment>
<dbReference type="FunFam" id="1.20.1740.10:FF:000004">
    <property type="entry name" value="Sodium:alanine symporter family protein"/>
    <property type="match status" value="1"/>
</dbReference>
<feature type="transmembrane region" description="Helical" evidence="9">
    <location>
        <begin position="295"/>
        <end position="316"/>
    </location>
</feature>
<evidence type="ECO:0000256" key="2">
    <source>
        <dbReference type="ARBA" id="ARBA00009261"/>
    </source>
</evidence>
<feature type="transmembrane region" description="Helical" evidence="9">
    <location>
        <begin position="140"/>
        <end position="159"/>
    </location>
</feature>
<keyword evidence="3 9" id="KW-0813">Transport</keyword>
<dbReference type="RefSeq" id="WP_076555354.1">
    <property type="nucleotide sequence ID" value="NZ_FTNU01000008.1"/>
</dbReference>
<feature type="transmembrane region" description="Helical" evidence="9">
    <location>
        <begin position="91"/>
        <end position="115"/>
    </location>
</feature>
<dbReference type="AlphaFoldDB" id="A0A1N7EZH8"/>
<dbReference type="Proteomes" id="UP000187495">
    <property type="component" value="Unassembled WGS sequence"/>
</dbReference>
<organism evidence="10 11">
    <name type="scientific">Moraxella cuniculi DSM 21768</name>
    <dbReference type="NCBI Taxonomy" id="1122245"/>
    <lineage>
        <taxon>Bacteria</taxon>
        <taxon>Pseudomonadati</taxon>
        <taxon>Pseudomonadota</taxon>
        <taxon>Gammaproteobacteria</taxon>
        <taxon>Moraxellales</taxon>
        <taxon>Moraxellaceae</taxon>
        <taxon>Moraxella</taxon>
    </lineage>
</organism>
<feature type="transmembrane region" description="Helical" evidence="9">
    <location>
        <begin position="171"/>
        <end position="193"/>
    </location>
</feature>
<feature type="transmembrane region" description="Helical" evidence="9">
    <location>
        <begin position="16"/>
        <end position="39"/>
    </location>
</feature>
<gene>
    <name evidence="10" type="ORF">SAMN02745664_10883</name>
</gene>
<dbReference type="GO" id="GO:0005886">
    <property type="term" value="C:plasma membrane"/>
    <property type="evidence" value="ECO:0007669"/>
    <property type="project" value="UniProtKB-SubCell"/>
</dbReference>
<name>A0A1N7EZH8_9GAMM</name>
<feature type="transmembrane region" description="Helical" evidence="9">
    <location>
        <begin position="413"/>
        <end position="436"/>
    </location>
</feature>
<reference evidence="11" key="1">
    <citation type="submission" date="2017-01" db="EMBL/GenBank/DDBJ databases">
        <authorList>
            <person name="Varghese N."/>
            <person name="Submissions S."/>
        </authorList>
    </citation>
    <scope>NUCLEOTIDE SEQUENCE [LARGE SCALE GENOMIC DNA]</scope>
    <source>
        <strain evidence="11">DSM 21768</strain>
    </source>
</reference>
<feature type="transmembrane region" description="Helical" evidence="9">
    <location>
        <begin position="386"/>
        <end position="407"/>
    </location>
</feature>
<sequence length="481" mass="51407">MEGFINTIVGYIWSDALVYLALAVGIYFTVATRGVQFRYLKEMIRLLFDKNNSGQGVSSFQAFCMALSGRIGVGNIAGVATAIAAGGPGAVFWMIVMGLLGGASAFIESTLAQVYKESADKQYRGGSPYYIEKGLKMKPFAIFVAAVICLSYGVLVPGVQANTISDSFSTAFGLSPAITGLIVIMPLAFIIFGGIKRIARFADKVVPLMAIFYILMMAVVLVANISAIPSMTALIVKSAFGMDAVFGGIVGTAVSWGVRRAVFSNVAGAGEATFSSAAAEVSHPAKQGLVQSFSVYVDTVLVCTATALMILSTGMYNVAGPDGTMLVENVPNVAAGTAFTQAAISTVFLDFGPAFVAIAIFLFAWTCLLAYYYIAETTLVYLDNKLRYPYLKVILKIVFLIICYVGSVQSTGMMWALGDIGFGAMCYLNFIAIVLLGKTAFKVLKDYDAQMKKGINPVFDPRKVGIDNADFWVGYSDKHKQ</sequence>
<evidence type="ECO:0000256" key="7">
    <source>
        <dbReference type="ARBA" id="ARBA00022989"/>
    </source>
</evidence>
<evidence type="ECO:0000313" key="11">
    <source>
        <dbReference type="Proteomes" id="UP000187495"/>
    </source>
</evidence>
<evidence type="ECO:0000256" key="6">
    <source>
        <dbReference type="ARBA" id="ARBA00022847"/>
    </source>
</evidence>
<dbReference type="Gene3D" id="1.20.1740.10">
    <property type="entry name" value="Amino acid/polyamine transporter I"/>
    <property type="match status" value="1"/>
</dbReference>
<evidence type="ECO:0000313" key="10">
    <source>
        <dbReference type="EMBL" id="SIR93402.1"/>
    </source>
</evidence>
<keyword evidence="11" id="KW-1185">Reference proteome</keyword>
<accession>A0A1N7EZH8</accession>
<feature type="transmembrane region" description="Helical" evidence="9">
    <location>
        <begin position="234"/>
        <end position="258"/>
    </location>
</feature>
<dbReference type="NCBIfam" id="TIGR00835">
    <property type="entry name" value="agcS"/>
    <property type="match status" value="1"/>
</dbReference>
<keyword evidence="7 9" id="KW-1133">Transmembrane helix</keyword>
<dbReference type="Pfam" id="PF01235">
    <property type="entry name" value="Na_Ala_symp"/>
    <property type="match status" value="1"/>
</dbReference>
<keyword evidence="8 9" id="KW-0472">Membrane</keyword>
<dbReference type="PRINTS" id="PR00175">
    <property type="entry name" value="NAALASMPORT"/>
</dbReference>
<keyword evidence="4" id="KW-1003">Cell membrane</keyword>
<protein>
    <submittedName>
        <fullName evidence="10">Alanine or glycine:cation symporter, AGCS family</fullName>
    </submittedName>
</protein>
<feature type="transmembrane region" description="Helical" evidence="9">
    <location>
        <begin position="205"/>
        <end position="228"/>
    </location>
</feature>
<proteinExistence type="inferred from homology"/>
<keyword evidence="6 9" id="KW-0769">Symport</keyword>
<dbReference type="PANTHER" id="PTHR30330:SF7">
    <property type="entry name" value="SODIUM_PROTON-DEPENDENT ALANINE CARRIER PROTEIN YRBD-RELATED"/>
    <property type="match status" value="1"/>
</dbReference>
<dbReference type="PANTHER" id="PTHR30330">
    <property type="entry name" value="AGSS FAMILY TRANSPORTER, SODIUM-ALANINE"/>
    <property type="match status" value="1"/>
</dbReference>
<keyword evidence="5 9" id="KW-0812">Transmembrane</keyword>
<evidence type="ECO:0000256" key="4">
    <source>
        <dbReference type="ARBA" id="ARBA00022475"/>
    </source>
</evidence>
<dbReference type="STRING" id="34061.B0189_10485"/>
<evidence type="ECO:0000256" key="3">
    <source>
        <dbReference type="ARBA" id="ARBA00022448"/>
    </source>
</evidence>
<feature type="transmembrane region" description="Helical" evidence="9">
    <location>
        <begin position="354"/>
        <end position="374"/>
    </location>
</feature>
<feature type="transmembrane region" description="Helical" evidence="9">
    <location>
        <begin position="60"/>
        <end position="85"/>
    </location>
</feature>
<dbReference type="GO" id="GO:0005283">
    <property type="term" value="F:amino acid:sodium symporter activity"/>
    <property type="evidence" value="ECO:0007669"/>
    <property type="project" value="InterPro"/>
</dbReference>
<dbReference type="EMBL" id="FTNU01000008">
    <property type="protein sequence ID" value="SIR93402.1"/>
    <property type="molecule type" value="Genomic_DNA"/>
</dbReference>
<dbReference type="InterPro" id="IPR001463">
    <property type="entry name" value="Na/Ala_symport"/>
</dbReference>
<evidence type="ECO:0000256" key="9">
    <source>
        <dbReference type="RuleBase" id="RU363064"/>
    </source>
</evidence>
<evidence type="ECO:0000256" key="5">
    <source>
        <dbReference type="ARBA" id="ARBA00022692"/>
    </source>
</evidence>